<gene>
    <name evidence="2" type="ORF">EAY07_21530</name>
    <name evidence="3" type="ORF">EAY46_14315</name>
</gene>
<keyword evidence="5" id="KW-1185">Reference proteome</keyword>
<dbReference type="Proteomes" id="UP000722957">
    <property type="component" value="Unassembled WGS sequence"/>
</dbReference>
<dbReference type="EMBL" id="RDOM01000353">
    <property type="protein sequence ID" value="MBF4274536.1"/>
    <property type="molecule type" value="Genomic_DNA"/>
</dbReference>
<accession>A0A378MPR6</accession>
<proteinExistence type="predicted"/>
<reference evidence="4 5" key="1">
    <citation type="journal article" date="2021" name="PeerJ">
        <title>Analysis of 44 Vibrio anguillarum genomes reveals high genetic diversity.</title>
        <authorList>
            <person name="Hansen M.J."/>
            <person name="Dalsgaard I."/>
        </authorList>
    </citation>
    <scope>NUCLEOTIDE SEQUENCE [LARGE SCALE GENOMIC DNA]</scope>
    <source>
        <strain evidence="3 5">040915-1/1B</strain>
        <strain evidence="2 4">17-16730-2A</strain>
    </source>
</reference>
<sequence>MAEYDEKNKELFDHNTDKIWAALDSIRQDKKFKTTKAQVIELTGLHRNTFDPKGVRAWVGVELEIIKNQRQEDLKRNRVTKKQQEQNLQALLDQSKLEILHWFTKYSESERELDKLRIRSKRDYESLEWHKSEIGKERKAKKMLEDRIELLESLLNEKSEKNNGT</sequence>
<comment type="caution">
    <text evidence="2">The sequence shown here is derived from an EMBL/GenBank/DDBJ whole genome shotgun (WGS) entry which is preliminary data.</text>
</comment>
<evidence type="ECO:0000256" key="1">
    <source>
        <dbReference type="SAM" id="Coils"/>
    </source>
</evidence>
<dbReference type="AlphaFoldDB" id="A0A378MPR6"/>
<dbReference type="Proteomes" id="UP000726136">
    <property type="component" value="Unassembled WGS sequence"/>
</dbReference>
<evidence type="ECO:0000313" key="4">
    <source>
        <dbReference type="Proteomes" id="UP000722957"/>
    </source>
</evidence>
<evidence type="ECO:0000313" key="5">
    <source>
        <dbReference type="Proteomes" id="UP000726136"/>
    </source>
</evidence>
<name>A0A378MPR6_VIBAN</name>
<organism evidence="2 4">
    <name type="scientific">Vibrio anguillarum</name>
    <name type="common">Listonella anguillarum</name>
    <dbReference type="NCBI Taxonomy" id="55601"/>
    <lineage>
        <taxon>Bacteria</taxon>
        <taxon>Pseudomonadati</taxon>
        <taxon>Pseudomonadota</taxon>
        <taxon>Gammaproteobacteria</taxon>
        <taxon>Vibrionales</taxon>
        <taxon>Vibrionaceae</taxon>
        <taxon>Vibrio</taxon>
    </lineage>
</organism>
<evidence type="ECO:0000313" key="3">
    <source>
        <dbReference type="EMBL" id="MBF4374243.1"/>
    </source>
</evidence>
<evidence type="ECO:0000313" key="2">
    <source>
        <dbReference type="EMBL" id="MBF4274536.1"/>
    </source>
</evidence>
<protein>
    <submittedName>
        <fullName evidence="2">Uncharacterized protein</fullName>
    </submittedName>
</protein>
<dbReference type="RefSeq" id="WP_088728635.1">
    <property type="nucleotide sequence ID" value="NZ_CP022099.1"/>
</dbReference>
<keyword evidence="1" id="KW-0175">Coiled coil</keyword>
<dbReference type="EMBL" id="RDPI01000017">
    <property type="protein sequence ID" value="MBF4374243.1"/>
    <property type="molecule type" value="Genomic_DNA"/>
</dbReference>
<feature type="coiled-coil region" evidence="1">
    <location>
        <begin position="134"/>
        <end position="161"/>
    </location>
</feature>